<dbReference type="Proteomes" id="UP000221168">
    <property type="component" value="Unassembled WGS sequence"/>
</dbReference>
<dbReference type="EMBL" id="PDVP01000004">
    <property type="protein sequence ID" value="PHP67208.1"/>
    <property type="molecule type" value="Genomic_DNA"/>
</dbReference>
<accession>A0A2G1QPQ9</accession>
<comment type="caution">
    <text evidence="1">The sequence shown here is derived from an EMBL/GenBank/DDBJ whole genome shotgun (WGS) entry which is preliminary data.</text>
</comment>
<dbReference type="GO" id="GO:0019825">
    <property type="term" value="F:oxygen binding"/>
    <property type="evidence" value="ECO:0007669"/>
    <property type="project" value="InterPro"/>
</dbReference>
<reference evidence="1 2" key="1">
    <citation type="submission" date="2017-10" db="EMBL/GenBank/DDBJ databases">
        <title>Sedimentibacterium mangrovi gen. nov., sp. nov., a novel member of family Phyllobacteriacea isolated from mangrove sediment.</title>
        <authorList>
            <person name="Liao H."/>
            <person name="Tian Y."/>
        </authorList>
    </citation>
    <scope>NUCLEOTIDE SEQUENCE [LARGE SCALE GENOMIC DNA]</scope>
    <source>
        <strain evidence="1 2">X9-2-2</strain>
    </source>
</reference>
<dbReference type="GO" id="GO:0020037">
    <property type="term" value="F:heme binding"/>
    <property type="evidence" value="ECO:0007669"/>
    <property type="project" value="InterPro"/>
</dbReference>
<dbReference type="InterPro" id="IPR009050">
    <property type="entry name" value="Globin-like_sf"/>
</dbReference>
<dbReference type="Gene3D" id="1.10.490.10">
    <property type="entry name" value="Globins"/>
    <property type="match status" value="1"/>
</dbReference>
<dbReference type="RefSeq" id="WP_099306035.1">
    <property type="nucleotide sequence ID" value="NZ_PDVP01000004.1"/>
</dbReference>
<dbReference type="AlphaFoldDB" id="A0A2G1QPQ9"/>
<evidence type="ECO:0000313" key="2">
    <source>
        <dbReference type="Proteomes" id="UP000221168"/>
    </source>
</evidence>
<dbReference type="InterPro" id="IPR012292">
    <property type="entry name" value="Globin/Proto"/>
</dbReference>
<dbReference type="SUPFAM" id="SSF46458">
    <property type="entry name" value="Globin-like"/>
    <property type="match status" value="1"/>
</dbReference>
<evidence type="ECO:0000313" key="1">
    <source>
        <dbReference type="EMBL" id="PHP67208.1"/>
    </source>
</evidence>
<sequence length="154" mass="17178">MPTVNPAIVSVRPEVTADLMERTGLDEAKLERLVHCFYAKVRNDAVLAPVFADRIADWGPHLDRMIAFWSSVALMTGRYSGAPMAAHQDLPVDWPAFERWLMLFRETAAETCPPQGAAHVVAQAERIARSLHAAIACRRSEIDVRPVTEQDVPF</sequence>
<organism evidence="1 2">
    <name type="scientific">Zhengella mangrovi</name>
    <dbReference type="NCBI Taxonomy" id="1982044"/>
    <lineage>
        <taxon>Bacteria</taxon>
        <taxon>Pseudomonadati</taxon>
        <taxon>Pseudomonadota</taxon>
        <taxon>Alphaproteobacteria</taxon>
        <taxon>Hyphomicrobiales</taxon>
        <taxon>Notoacmeibacteraceae</taxon>
        <taxon>Zhengella</taxon>
    </lineage>
</organism>
<dbReference type="CDD" id="cd08916">
    <property type="entry name" value="TrHb3_P"/>
    <property type="match status" value="1"/>
</dbReference>
<proteinExistence type="predicted"/>
<gene>
    <name evidence="1" type="ORF">CSC94_09160</name>
</gene>
<dbReference type="OrthoDB" id="25954at2"/>
<name>A0A2G1QPQ9_9HYPH</name>
<keyword evidence="2" id="KW-1185">Reference proteome</keyword>
<protein>
    <submittedName>
        <fullName evidence="1">Preprotein translocase</fullName>
    </submittedName>
</protein>